<sequence length="43" mass="4489">MKAAHDSQGRVLGREGFSDLPGAIGAVVIGNDDLVREYTKGGM</sequence>
<proteinExistence type="predicted"/>
<evidence type="ECO:0000313" key="1">
    <source>
        <dbReference type="EMBL" id="CAB4821261.1"/>
    </source>
</evidence>
<protein>
    <submittedName>
        <fullName evidence="1">Unannotated protein</fullName>
    </submittedName>
</protein>
<dbReference type="EMBL" id="CAFAAQ010000209">
    <property type="protein sequence ID" value="CAB4821261.1"/>
    <property type="molecule type" value="Genomic_DNA"/>
</dbReference>
<reference evidence="1" key="1">
    <citation type="submission" date="2020-05" db="EMBL/GenBank/DDBJ databases">
        <authorList>
            <person name="Chiriac C."/>
            <person name="Salcher M."/>
            <person name="Ghai R."/>
            <person name="Kavagutti S V."/>
        </authorList>
    </citation>
    <scope>NUCLEOTIDE SEQUENCE</scope>
</reference>
<gene>
    <name evidence="1" type="ORF">UFOPK3046_01748</name>
</gene>
<organism evidence="1">
    <name type="scientific">freshwater metagenome</name>
    <dbReference type="NCBI Taxonomy" id="449393"/>
    <lineage>
        <taxon>unclassified sequences</taxon>
        <taxon>metagenomes</taxon>
        <taxon>ecological metagenomes</taxon>
    </lineage>
</organism>
<accession>A0A6J6ZHI8</accession>
<dbReference type="AlphaFoldDB" id="A0A6J6ZHI8"/>
<name>A0A6J6ZHI8_9ZZZZ</name>